<name>A0A8A1M5M3_AJECA</name>
<organism evidence="2 3">
    <name type="scientific">Ajellomyces capsulatus</name>
    <name type="common">Darling's disease fungus</name>
    <name type="synonym">Histoplasma capsulatum</name>
    <dbReference type="NCBI Taxonomy" id="5037"/>
    <lineage>
        <taxon>Eukaryota</taxon>
        <taxon>Fungi</taxon>
        <taxon>Dikarya</taxon>
        <taxon>Ascomycota</taxon>
        <taxon>Pezizomycotina</taxon>
        <taxon>Eurotiomycetes</taxon>
        <taxon>Eurotiomycetidae</taxon>
        <taxon>Onygenales</taxon>
        <taxon>Ajellomycetaceae</taxon>
        <taxon>Histoplasma</taxon>
    </lineage>
</organism>
<reference evidence="2" key="1">
    <citation type="submission" date="2021-01" db="EMBL/GenBank/DDBJ databases">
        <title>Chromosome-level genome assembly of a human fungal pathogen reveals clustering of transcriptionally co-regulated genes.</title>
        <authorList>
            <person name="Voorhies M."/>
            <person name="Cohen S."/>
            <person name="Shea T.P."/>
            <person name="Petrus S."/>
            <person name="Munoz J.F."/>
            <person name="Poplawski S."/>
            <person name="Goldman W.E."/>
            <person name="Michael T."/>
            <person name="Cuomo C.A."/>
            <person name="Sil A."/>
            <person name="Beyhan S."/>
        </authorList>
    </citation>
    <scope>NUCLEOTIDE SEQUENCE</scope>
    <source>
        <strain evidence="2">WU24</strain>
    </source>
</reference>
<sequence length="157" mass="16855">MARRQRPQDRDLRQGSESSSAGSWRSHDTATQGDHSHGLGQASTSRHPVSVRTSGSDPRLRPIGKPRSSSRSNRSARSTRSANRRSYSPDVSPTDMKLGFGSHRKALALLGAAGYPPAIFPGYPPRDPAQALAIMDTTIIVGAKRVEISPGARNVSE</sequence>
<dbReference type="VEuPathDB" id="FungiDB:I7I51_03512"/>
<dbReference type="EMBL" id="CP069111">
    <property type="protein sequence ID" value="QSS61339.1"/>
    <property type="molecule type" value="Genomic_DNA"/>
</dbReference>
<feature type="compositionally biased region" description="Polar residues" evidence="1">
    <location>
        <begin position="41"/>
        <end position="56"/>
    </location>
</feature>
<gene>
    <name evidence="2" type="ORF">I7I51_03512</name>
</gene>
<evidence type="ECO:0000313" key="2">
    <source>
        <dbReference type="EMBL" id="QSS61339.1"/>
    </source>
</evidence>
<dbReference type="OrthoDB" id="5381403at2759"/>
<evidence type="ECO:0000256" key="1">
    <source>
        <dbReference type="SAM" id="MobiDB-lite"/>
    </source>
</evidence>
<accession>A0A8A1M5M3</accession>
<protein>
    <submittedName>
        <fullName evidence="2">Adenylate cyclase</fullName>
    </submittedName>
</protein>
<evidence type="ECO:0000313" key="3">
    <source>
        <dbReference type="Proteomes" id="UP000663671"/>
    </source>
</evidence>
<dbReference type="Proteomes" id="UP000663671">
    <property type="component" value="Chromosome 5"/>
</dbReference>
<dbReference type="AlphaFoldDB" id="A0A8A1M5M3"/>
<feature type="compositionally biased region" description="Basic and acidic residues" evidence="1">
    <location>
        <begin position="1"/>
        <end position="14"/>
    </location>
</feature>
<feature type="compositionally biased region" description="Low complexity" evidence="1">
    <location>
        <begin position="67"/>
        <end position="88"/>
    </location>
</feature>
<feature type="region of interest" description="Disordered" evidence="1">
    <location>
        <begin position="1"/>
        <end position="98"/>
    </location>
</feature>
<proteinExistence type="predicted"/>